<organism evidence="8 9">
    <name type="scientific">Acidihalobacter aeolianus</name>
    <dbReference type="NCBI Taxonomy" id="2792603"/>
    <lineage>
        <taxon>Bacteria</taxon>
        <taxon>Pseudomonadati</taxon>
        <taxon>Pseudomonadota</taxon>
        <taxon>Gammaproteobacteria</taxon>
        <taxon>Chromatiales</taxon>
        <taxon>Ectothiorhodospiraceae</taxon>
        <taxon>Acidihalobacter</taxon>
    </lineage>
</organism>
<evidence type="ECO:0000256" key="6">
    <source>
        <dbReference type="ARBA" id="ARBA00049348"/>
    </source>
</evidence>
<evidence type="ECO:0000256" key="2">
    <source>
        <dbReference type="ARBA" id="ARBA00022603"/>
    </source>
</evidence>
<evidence type="ECO:0000313" key="9">
    <source>
        <dbReference type="Proteomes" id="UP000095342"/>
    </source>
</evidence>
<dbReference type="GO" id="GO:0006281">
    <property type="term" value="P:DNA repair"/>
    <property type="evidence" value="ECO:0007669"/>
    <property type="project" value="UniProtKB-KW"/>
</dbReference>
<dbReference type="PANTHER" id="PTHR10815">
    <property type="entry name" value="METHYLATED-DNA--PROTEIN-CYSTEINE METHYLTRANSFERASE"/>
    <property type="match status" value="1"/>
</dbReference>
<dbReference type="InterPro" id="IPR014048">
    <property type="entry name" value="MethylDNA_cys_MeTrfase_DNA-bd"/>
</dbReference>
<sequence length="175" mass="18619">MTSRLIGALPMPWATLGVHAESDRLTGLDWLTAESDVTPEGGPLTTTERVLLERCRSQIERYLQDPAQGFDLPLTEALGTPFQRRVWAALCAIPTGEVRSYGTLAAALGSGPRAVAQACRANPWALVVPCHRVVSSNGWGGYGGATDTDSRLLRVKRAILAHEGATVQAHSSSAS</sequence>
<keyword evidence="3" id="KW-0808">Transferase</keyword>
<evidence type="ECO:0000256" key="4">
    <source>
        <dbReference type="ARBA" id="ARBA00022763"/>
    </source>
</evidence>
<gene>
    <name evidence="8" type="ORF">BJI67_10880</name>
</gene>
<keyword evidence="2" id="KW-0489">Methyltransferase</keyword>
<dbReference type="AlphaFoldDB" id="A0A1D8K948"/>
<dbReference type="InterPro" id="IPR001497">
    <property type="entry name" value="MethylDNA_cys_MeTrfase_AS"/>
</dbReference>
<keyword evidence="9" id="KW-1185">Reference proteome</keyword>
<keyword evidence="4" id="KW-0227">DNA damage</keyword>
<proteinExistence type="predicted"/>
<dbReference type="Proteomes" id="UP000095342">
    <property type="component" value="Chromosome"/>
</dbReference>
<evidence type="ECO:0000313" key="8">
    <source>
        <dbReference type="EMBL" id="AOV17498.1"/>
    </source>
</evidence>
<feature type="domain" description="Methylated-DNA-[protein]-cysteine S-methyltransferase DNA binding" evidence="7">
    <location>
        <begin position="81"/>
        <end position="164"/>
    </location>
</feature>
<evidence type="ECO:0000256" key="5">
    <source>
        <dbReference type="ARBA" id="ARBA00023204"/>
    </source>
</evidence>
<dbReference type="CDD" id="cd06445">
    <property type="entry name" value="ATase"/>
    <property type="match status" value="1"/>
</dbReference>
<dbReference type="SUPFAM" id="SSF46767">
    <property type="entry name" value="Methylated DNA-protein cysteine methyltransferase, C-terminal domain"/>
    <property type="match status" value="1"/>
</dbReference>
<dbReference type="InterPro" id="IPR036631">
    <property type="entry name" value="MGMT_N_sf"/>
</dbReference>
<dbReference type="InterPro" id="IPR036217">
    <property type="entry name" value="MethylDNA_cys_MeTrfase_DNAb"/>
</dbReference>
<comment type="catalytic activity">
    <reaction evidence="6">
        <text>a 6-O-methyl-2'-deoxyguanosine in DNA + L-cysteinyl-[protein] = S-methyl-L-cysteinyl-[protein] + a 2'-deoxyguanosine in DNA</text>
        <dbReference type="Rhea" id="RHEA:24000"/>
        <dbReference type="Rhea" id="RHEA-COMP:10131"/>
        <dbReference type="Rhea" id="RHEA-COMP:10132"/>
        <dbReference type="Rhea" id="RHEA-COMP:11367"/>
        <dbReference type="Rhea" id="RHEA-COMP:11368"/>
        <dbReference type="ChEBI" id="CHEBI:29950"/>
        <dbReference type="ChEBI" id="CHEBI:82612"/>
        <dbReference type="ChEBI" id="CHEBI:85445"/>
        <dbReference type="ChEBI" id="CHEBI:85448"/>
        <dbReference type="EC" id="2.1.1.63"/>
    </reaction>
</comment>
<name>A0A1D8K948_9GAMM</name>
<dbReference type="GO" id="GO:0032259">
    <property type="term" value="P:methylation"/>
    <property type="evidence" value="ECO:0007669"/>
    <property type="project" value="UniProtKB-KW"/>
</dbReference>
<dbReference type="InterPro" id="IPR036388">
    <property type="entry name" value="WH-like_DNA-bd_sf"/>
</dbReference>
<dbReference type="PROSITE" id="PS00374">
    <property type="entry name" value="MGMT"/>
    <property type="match status" value="1"/>
</dbReference>
<dbReference type="SUPFAM" id="SSF53155">
    <property type="entry name" value="Methylated DNA-protein cysteine methyltransferase domain"/>
    <property type="match status" value="1"/>
</dbReference>
<evidence type="ECO:0000256" key="1">
    <source>
        <dbReference type="ARBA" id="ARBA00001286"/>
    </source>
</evidence>
<dbReference type="PANTHER" id="PTHR10815:SF13">
    <property type="entry name" value="METHYLATED-DNA--PROTEIN-CYSTEINE METHYLTRANSFERASE"/>
    <property type="match status" value="1"/>
</dbReference>
<dbReference type="Pfam" id="PF01035">
    <property type="entry name" value="DNA_binding_1"/>
    <property type="match status" value="1"/>
</dbReference>
<reference evidence="8 9" key="1">
    <citation type="submission" date="2016-09" db="EMBL/GenBank/DDBJ databases">
        <title>Acidihalobacter prosperus V6 (DSM14174).</title>
        <authorList>
            <person name="Khaleque H.N."/>
            <person name="Ramsay J.P."/>
            <person name="Murphy R.J.T."/>
            <person name="Kaksonen A.H."/>
            <person name="Boxall N.J."/>
            <person name="Watkin E.L.J."/>
        </authorList>
    </citation>
    <scope>NUCLEOTIDE SEQUENCE [LARGE SCALE GENOMIC DNA]</scope>
    <source>
        <strain evidence="8 9">V6</strain>
    </source>
</reference>
<dbReference type="EMBL" id="CP017448">
    <property type="protein sequence ID" value="AOV17498.1"/>
    <property type="molecule type" value="Genomic_DNA"/>
</dbReference>
<comment type="catalytic activity">
    <reaction evidence="1">
        <text>a 4-O-methyl-thymidine in DNA + L-cysteinyl-[protein] = a thymidine in DNA + S-methyl-L-cysteinyl-[protein]</text>
        <dbReference type="Rhea" id="RHEA:53428"/>
        <dbReference type="Rhea" id="RHEA-COMP:10131"/>
        <dbReference type="Rhea" id="RHEA-COMP:10132"/>
        <dbReference type="Rhea" id="RHEA-COMP:13555"/>
        <dbReference type="Rhea" id="RHEA-COMP:13556"/>
        <dbReference type="ChEBI" id="CHEBI:29950"/>
        <dbReference type="ChEBI" id="CHEBI:82612"/>
        <dbReference type="ChEBI" id="CHEBI:137386"/>
        <dbReference type="ChEBI" id="CHEBI:137387"/>
        <dbReference type="EC" id="2.1.1.63"/>
    </reaction>
</comment>
<dbReference type="Gene3D" id="1.10.10.10">
    <property type="entry name" value="Winged helix-like DNA-binding domain superfamily/Winged helix DNA-binding domain"/>
    <property type="match status" value="1"/>
</dbReference>
<evidence type="ECO:0000259" key="7">
    <source>
        <dbReference type="Pfam" id="PF01035"/>
    </source>
</evidence>
<dbReference type="NCBIfam" id="TIGR00589">
    <property type="entry name" value="ogt"/>
    <property type="match status" value="1"/>
</dbReference>
<evidence type="ECO:0000256" key="3">
    <source>
        <dbReference type="ARBA" id="ARBA00022679"/>
    </source>
</evidence>
<protein>
    <recommendedName>
        <fullName evidence="7">Methylated-DNA-[protein]-cysteine S-methyltransferase DNA binding domain-containing protein</fullName>
    </recommendedName>
</protein>
<keyword evidence="5" id="KW-0234">DNA repair</keyword>
<accession>A0A1D8K948</accession>
<dbReference type="GO" id="GO:0003908">
    <property type="term" value="F:methylated-DNA-[protein]-cysteine S-methyltransferase activity"/>
    <property type="evidence" value="ECO:0007669"/>
    <property type="project" value="UniProtKB-EC"/>
</dbReference>
<dbReference type="KEGG" id="aaeo:BJI67_10880"/>